<accession>A0A6B8KIZ6</accession>
<proteinExistence type="predicted"/>
<dbReference type="RefSeq" id="WP_136497764.1">
    <property type="nucleotide sequence ID" value="NZ_CP046052.1"/>
</dbReference>
<sequence>MKGLPGLLAIAFCVWASPAASGGAASSLEIFDSPPPLRPTLAPQSDPVRENSRAEAKIAAAVVARLDPVRLRTRIQSLDEAIARASVAPGQPGGVGTGGQGLPGEFFTQTPAIFDANRFRGLADLGAALGRAFKADPELWRLKQYWALKSGFEVDYAPSAETLFYLKSLYSPAYHASFAEIKPGFSPLDGLLPAPPLGKFYLGPFAVLAGLRRDQPMKLGLHLTLSEIGSFHVTMACGYARDRLMGSGAFGLMETSFKF</sequence>
<evidence type="ECO:0000313" key="3">
    <source>
        <dbReference type="Proteomes" id="UP000309061"/>
    </source>
</evidence>
<dbReference type="OrthoDB" id="8479338at2"/>
<dbReference type="Proteomes" id="UP000309061">
    <property type="component" value="Chromosome"/>
</dbReference>
<dbReference type="KEGG" id="mhey:H2LOC_014895"/>
<feature type="signal peptide" evidence="1">
    <location>
        <begin position="1"/>
        <end position="19"/>
    </location>
</feature>
<gene>
    <name evidence="2" type="ORF">H2LOC_014895</name>
</gene>
<keyword evidence="1" id="KW-0732">Signal</keyword>
<evidence type="ECO:0000256" key="1">
    <source>
        <dbReference type="SAM" id="SignalP"/>
    </source>
</evidence>
<keyword evidence="3" id="KW-1185">Reference proteome</keyword>
<feature type="chain" id="PRO_5025382377" evidence="1">
    <location>
        <begin position="20"/>
        <end position="259"/>
    </location>
</feature>
<reference evidence="2 3" key="1">
    <citation type="submission" date="2019-11" db="EMBL/GenBank/DDBJ databases">
        <title>The genome sequence of Methylocystis heyeri.</title>
        <authorList>
            <person name="Oshkin I.Y."/>
            <person name="Miroshnikov K."/>
            <person name="Dedysh S.N."/>
        </authorList>
    </citation>
    <scope>NUCLEOTIDE SEQUENCE [LARGE SCALE GENOMIC DNA]</scope>
    <source>
        <strain evidence="2 3">H2</strain>
    </source>
</reference>
<dbReference type="EMBL" id="CP046052">
    <property type="protein sequence ID" value="QGM46875.1"/>
    <property type="molecule type" value="Genomic_DNA"/>
</dbReference>
<dbReference type="AlphaFoldDB" id="A0A6B8KIZ6"/>
<protein>
    <submittedName>
        <fullName evidence="2">Uncharacterized protein</fullName>
    </submittedName>
</protein>
<name>A0A6B8KIZ6_9HYPH</name>
<organism evidence="2 3">
    <name type="scientific">Methylocystis heyeri</name>
    <dbReference type="NCBI Taxonomy" id="391905"/>
    <lineage>
        <taxon>Bacteria</taxon>
        <taxon>Pseudomonadati</taxon>
        <taxon>Pseudomonadota</taxon>
        <taxon>Alphaproteobacteria</taxon>
        <taxon>Hyphomicrobiales</taxon>
        <taxon>Methylocystaceae</taxon>
        <taxon>Methylocystis</taxon>
    </lineage>
</organism>
<evidence type="ECO:0000313" key="2">
    <source>
        <dbReference type="EMBL" id="QGM46875.1"/>
    </source>
</evidence>